<gene>
    <name evidence="1" type="ORF">ASPFODRAFT_460840</name>
</gene>
<dbReference type="AlphaFoldDB" id="A0A1M3T0T0"/>
<proteinExistence type="predicted"/>
<evidence type="ECO:0000313" key="1">
    <source>
        <dbReference type="EMBL" id="OJZ80357.1"/>
    </source>
</evidence>
<evidence type="ECO:0000313" key="2">
    <source>
        <dbReference type="Proteomes" id="UP000184063"/>
    </source>
</evidence>
<reference evidence="2" key="1">
    <citation type="journal article" date="2017" name="Genome Biol.">
        <title>Comparative genomics reveals high biological diversity and specific adaptations in the industrially and medically important fungal genus Aspergillus.</title>
        <authorList>
            <person name="de Vries R.P."/>
            <person name="Riley R."/>
            <person name="Wiebenga A."/>
            <person name="Aguilar-Osorio G."/>
            <person name="Amillis S."/>
            <person name="Uchima C.A."/>
            <person name="Anderluh G."/>
            <person name="Asadollahi M."/>
            <person name="Askin M."/>
            <person name="Barry K."/>
            <person name="Battaglia E."/>
            <person name="Bayram O."/>
            <person name="Benocci T."/>
            <person name="Braus-Stromeyer S.A."/>
            <person name="Caldana C."/>
            <person name="Canovas D."/>
            <person name="Cerqueira G.C."/>
            <person name="Chen F."/>
            <person name="Chen W."/>
            <person name="Choi C."/>
            <person name="Clum A."/>
            <person name="Dos Santos R.A."/>
            <person name="Damasio A.R."/>
            <person name="Diallinas G."/>
            <person name="Emri T."/>
            <person name="Fekete E."/>
            <person name="Flipphi M."/>
            <person name="Freyberg S."/>
            <person name="Gallo A."/>
            <person name="Gournas C."/>
            <person name="Habgood R."/>
            <person name="Hainaut M."/>
            <person name="Harispe M.L."/>
            <person name="Henrissat B."/>
            <person name="Hilden K.S."/>
            <person name="Hope R."/>
            <person name="Hossain A."/>
            <person name="Karabika E."/>
            <person name="Karaffa L."/>
            <person name="Karanyi Z."/>
            <person name="Krasevec N."/>
            <person name="Kuo A."/>
            <person name="Kusch H."/>
            <person name="LaButti K."/>
            <person name="Lagendijk E.L."/>
            <person name="Lapidus A."/>
            <person name="Levasseur A."/>
            <person name="Lindquist E."/>
            <person name="Lipzen A."/>
            <person name="Logrieco A.F."/>
            <person name="MacCabe A."/>
            <person name="Maekelae M.R."/>
            <person name="Malavazi I."/>
            <person name="Melin P."/>
            <person name="Meyer V."/>
            <person name="Mielnichuk N."/>
            <person name="Miskei M."/>
            <person name="Molnar A.P."/>
            <person name="Mule G."/>
            <person name="Ngan C.Y."/>
            <person name="Orejas M."/>
            <person name="Orosz E."/>
            <person name="Ouedraogo J.P."/>
            <person name="Overkamp K.M."/>
            <person name="Park H.-S."/>
            <person name="Perrone G."/>
            <person name="Piumi F."/>
            <person name="Punt P.J."/>
            <person name="Ram A.F."/>
            <person name="Ramon A."/>
            <person name="Rauscher S."/>
            <person name="Record E."/>
            <person name="Riano-Pachon D.M."/>
            <person name="Robert V."/>
            <person name="Roehrig J."/>
            <person name="Ruller R."/>
            <person name="Salamov A."/>
            <person name="Salih N.S."/>
            <person name="Samson R.A."/>
            <person name="Sandor E."/>
            <person name="Sanguinetti M."/>
            <person name="Schuetze T."/>
            <person name="Sepcic K."/>
            <person name="Shelest E."/>
            <person name="Sherlock G."/>
            <person name="Sophianopoulou V."/>
            <person name="Squina F.M."/>
            <person name="Sun H."/>
            <person name="Susca A."/>
            <person name="Todd R.B."/>
            <person name="Tsang A."/>
            <person name="Unkles S.E."/>
            <person name="van de Wiele N."/>
            <person name="van Rossen-Uffink D."/>
            <person name="Oliveira J.V."/>
            <person name="Vesth T.C."/>
            <person name="Visser J."/>
            <person name="Yu J.-H."/>
            <person name="Zhou M."/>
            <person name="Andersen M.R."/>
            <person name="Archer D.B."/>
            <person name="Baker S.E."/>
            <person name="Benoit I."/>
            <person name="Brakhage A.A."/>
            <person name="Braus G.H."/>
            <person name="Fischer R."/>
            <person name="Frisvad J.C."/>
            <person name="Goldman G.H."/>
            <person name="Houbraken J."/>
            <person name="Oakley B."/>
            <person name="Pocsi I."/>
            <person name="Scazzocchio C."/>
            <person name="Seiboth B."/>
            <person name="vanKuyk P.A."/>
            <person name="Wortman J."/>
            <person name="Dyer P.S."/>
            <person name="Grigoriev I.V."/>
        </authorList>
    </citation>
    <scope>NUCLEOTIDE SEQUENCE [LARGE SCALE GENOMIC DNA]</scope>
    <source>
        <strain evidence="2">CBS 106.47</strain>
    </source>
</reference>
<accession>A0A1M3T0T0</accession>
<name>A0A1M3T0T0_ASPLC</name>
<protein>
    <submittedName>
        <fullName evidence="1">Uncharacterized protein</fullName>
    </submittedName>
</protein>
<organism evidence="1 2">
    <name type="scientific">Aspergillus luchuensis (strain CBS 106.47)</name>
    <dbReference type="NCBI Taxonomy" id="1137211"/>
    <lineage>
        <taxon>Eukaryota</taxon>
        <taxon>Fungi</taxon>
        <taxon>Dikarya</taxon>
        <taxon>Ascomycota</taxon>
        <taxon>Pezizomycotina</taxon>
        <taxon>Eurotiomycetes</taxon>
        <taxon>Eurotiomycetidae</taxon>
        <taxon>Eurotiales</taxon>
        <taxon>Aspergillaceae</taxon>
        <taxon>Aspergillus</taxon>
        <taxon>Aspergillus subgen. Circumdati</taxon>
    </lineage>
</organism>
<sequence length="155" mass="17846">MCLQDHVTTKLFDAEIGNFVLWRCILQHNQFITPCLQLYIGRQFHFCITKFIYRPCPLPDVIFAHGVGHVLMEPVNGPFQVYFPLGTVQIVSNLVAIRPGVDVFASQCPGLHSVLSTIPTLFNYRIIFFVRIWIGRRPHRLRKGLDQGWMASYTV</sequence>
<dbReference type="EMBL" id="KV878256">
    <property type="protein sequence ID" value="OJZ80357.1"/>
    <property type="molecule type" value="Genomic_DNA"/>
</dbReference>
<dbReference type="Proteomes" id="UP000184063">
    <property type="component" value="Unassembled WGS sequence"/>
</dbReference>
<dbReference type="VEuPathDB" id="FungiDB:ASPFODRAFT_460840"/>